<dbReference type="GO" id="GO:0004181">
    <property type="term" value="F:metallocarboxypeptidase activity"/>
    <property type="evidence" value="ECO:0007669"/>
    <property type="project" value="InterPro"/>
</dbReference>
<dbReference type="PROSITE" id="PS00132">
    <property type="entry name" value="CARBOXYPEPT_ZN_1"/>
    <property type="match status" value="1"/>
</dbReference>
<dbReference type="AlphaFoldDB" id="A0A8B8EYM1"/>
<name>A0A8B8EYM1_CRAVI</name>
<evidence type="ECO:0000256" key="6">
    <source>
        <dbReference type="ARBA" id="ARBA00022729"/>
    </source>
</evidence>
<gene>
    <name evidence="15 16" type="primary">LOC111137716</name>
</gene>
<protein>
    <submittedName>
        <fullName evidence="15 16">Carboxypeptidase B-like</fullName>
    </submittedName>
</protein>
<evidence type="ECO:0000256" key="2">
    <source>
        <dbReference type="ARBA" id="ARBA00005988"/>
    </source>
</evidence>
<dbReference type="PROSITE" id="PS52035">
    <property type="entry name" value="PEPTIDASE_M14"/>
    <property type="match status" value="1"/>
</dbReference>
<evidence type="ECO:0000256" key="3">
    <source>
        <dbReference type="ARBA" id="ARBA00022645"/>
    </source>
</evidence>
<feature type="chain" id="PRO_5044666518" evidence="12">
    <location>
        <begin position="19"/>
        <end position="434"/>
    </location>
</feature>
<dbReference type="GO" id="GO:0005615">
    <property type="term" value="C:extracellular space"/>
    <property type="evidence" value="ECO:0007669"/>
    <property type="project" value="TreeGrafter"/>
</dbReference>
<dbReference type="InterPro" id="IPR036990">
    <property type="entry name" value="M14A-like_propep"/>
</dbReference>
<comment type="similarity">
    <text evidence="2 11">Belongs to the peptidase M14 family.</text>
</comment>
<evidence type="ECO:0000256" key="4">
    <source>
        <dbReference type="ARBA" id="ARBA00022670"/>
    </source>
</evidence>
<proteinExistence type="inferred from homology"/>
<evidence type="ECO:0000313" key="16">
    <source>
        <dbReference type="RefSeq" id="XP_022345037.1"/>
    </source>
</evidence>
<evidence type="ECO:0000256" key="8">
    <source>
        <dbReference type="ARBA" id="ARBA00022833"/>
    </source>
</evidence>
<organism evidence="14 16">
    <name type="scientific">Crassostrea virginica</name>
    <name type="common">Eastern oyster</name>
    <dbReference type="NCBI Taxonomy" id="6565"/>
    <lineage>
        <taxon>Eukaryota</taxon>
        <taxon>Metazoa</taxon>
        <taxon>Spiralia</taxon>
        <taxon>Lophotrochozoa</taxon>
        <taxon>Mollusca</taxon>
        <taxon>Bivalvia</taxon>
        <taxon>Autobranchia</taxon>
        <taxon>Pteriomorphia</taxon>
        <taxon>Ostreida</taxon>
        <taxon>Ostreoidea</taxon>
        <taxon>Ostreidae</taxon>
        <taxon>Crassostrea</taxon>
    </lineage>
</organism>
<dbReference type="PANTHER" id="PTHR11705">
    <property type="entry name" value="PROTEASE FAMILY M14 CARBOXYPEPTIDASE A,B"/>
    <property type="match status" value="1"/>
</dbReference>
<evidence type="ECO:0000256" key="10">
    <source>
        <dbReference type="ARBA" id="ARBA00023157"/>
    </source>
</evidence>
<evidence type="ECO:0000313" key="14">
    <source>
        <dbReference type="Proteomes" id="UP000694844"/>
    </source>
</evidence>
<keyword evidence="6 12" id="KW-0732">Signal</keyword>
<keyword evidence="8" id="KW-0862">Zinc</keyword>
<dbReference type="SMART" id="SM00631">
    <property type="entry name" value="Zn_pept"/>
    <property type="match status" value="1"/>
</dbReference>
<comment type="cofactor">
    <cofactor evidence="1">
        <name>Zn(2+)</name>
        <dbReference type="ChEBI" id="CHEBI:29105"/>
    </cofactor>
</comment>
<dbReference type="CDD" id="cd03860">
    <property type="entry name" value="M14_CP_A-B_like"/>
    <property type="match status" value="1"/>
</dbReference>
<reference evidence="15 16" key="1">
    <citation type="submission" date="2025-04" db="UniProtKB">
        <authorList>
            <consortium name="RefSeq"/>
        </authorList>
    </citation>
    <scope>IDENTIFICATION</scope>
    <source>
        <tissue evidence="15 16">Whole sample</tissue>
    </source>
</reference>
<dbReference type="Proteomes" id="UP000694844">
    <property type="component" value="Chromosome 5"/>
</dbReference>
<evidence type="ECO:0000256" key="5">
    <source>
        <dbReference type="ARBA" id="ARBA00022723"/>
    </source>
</evidence>
<dbReference type="Gene3D" id="3.30.70.340">
    <property type="entry name" value="Metallocarboxypeptidase-like"/>
    <property type="match status" value="1"/>
</dbReference>
<keyword evidence="4" id="KW-0645">Protease</keyword>
<dbReference type="SUPFAM" id="SSF54897">
    <property type="entry name" value="Protease propeptides/inhibitors"/>
    <property type="match status" value="1"/>
</dbReference>
<evidence type="ECO:0000259" key="13">
    <source>
        <dbReference type="PROSITE" id="PS52035"/>
    </source>
</evidence>
<dbReference type="PANTHER" id="PTHR11705:SF91">
    <property type="entry name" value="FI01817P-RELATED"/>
    <property type="match status" value="1"/>
</dbReference>
<dbReference type="GeneID" id="111137716"/>
<keyword evidence="5" id="KW-0479">Metal-binding</keyword>
<dbReference type="InterPro" id="IPR000834">
    <property type="entry name" value="Peptidase_M14"/>
</dbReference>
<dbReference type="Pfam" id="PF02244">
    <property type="entry name" value="Propep_M14"/>
    <property type="match status" value="1"/>
</dbReference>
<dbReference type="Gene3D" id="3.40.630.10">
    <property type="entry name" value="Zn peptidases"/>
    <property type="match status" value="1"/>
</dbReference>
<keyword evidence="7" id="KW-0378">Hydrolase</keyword>
<dbReference type="InterPro" id="IPR003146">
    <property type="entry name" value="M14A_act_pep"/>
</dbReference>
<feature type="signal peptide" evidence="12">
    <location>
        <begin position="1"/>
        <end position="18"/>
    </location>
</feature>
<evidence type="ECO:0000256" key="7">
    <source>
        <dbReference type="ARBA" id="ARBA00022801"/>
    </source>
</evidence>
<feature type="active site" description="Proton donor/acceptor" evidence="11">
    <location>
        <position position="391"/>
    </location>
</feature>
<dbReference type="Pfam" id="PF00246">
    <property type="entry name" value="Peptidase_M14"/>
    <property type="match status" value="1"/>
</dbReference>
<evidence type="ECO:0000256" key="12">
    <source>
        <dbReference type="SAM" id="SignalP"/>
    </source>
</evidence>
<dbReference type="InterPro" id="IPR057246">
    <property type="entry name" value="CARBOXYPEPT_ZN_1"/>
</dbReference>
<keyword evidence="14" id="KW-1185">Reference proteome</keyword>
<accession>A0A8B8EYM1</accession>
<dbReference type="RefSeq" id="XP_022345036.1">
    <property type="nucleotide sequence ID" value="XM_022489328.1"/>
</dbReference>
<dbReference type="RefSeq" id="XP_022345037.1">
    <property type="nucleotide sequence ID" value="XM_022489329.1"/>
</dbReference>
<dbReference type="SUPFAM" id="SSF53187">
    <property type="entry name" value="Zn-dependent exopeptidases"/>
    <property type="match status" value="1"/>
</dbReference>
<dbReference type="OrthoDB" id="3626597at2759"/>
<feature type="domain" description="Peptidase M14" evidence="13">
    <location>
        <begin position="126"/>
        <end position="425"/>
    </location>
</feature>
<dbReference type="FunFam" id="3.40.630.10:FF:000001">
    <property type="entry name" value="Carboxypeptidase B"/>
    <property type="match status" value="1"/>
</dbReference>
<keyword evidence="10" id="KW-1015">Disulfide bond</keyword>
<keyword evidence="3" id="KW-0121">Carboxypeptidase</keyword>
<evidence type="ECO:0000313" key="15">
    <source>
        <dbReference type="RefSeq" id="XP_022345036.1"/>
    </source>
</evidence>
<keyword evidence="9" id="KW-0482">Metalloprotease</keyword>
<dbReference type="PRINTS" id="PR00765">
    <property type="entry name" value="CRBOXYPTASEA"/>
</dbReference>
<dbReference type="KEGG" id="cvn:111137716"/>
<evidence type="ECO:0000256" key="9">
    <source>
        <dbReference type="ARBA" id="ARBA00023049"/>
    </source>
</evidence>
<evidence type="ECO:0000256" key="1">
    <source>
        <dbReference type="ARBA" id="ARBA00001947"/>
    </source>
</evidence>
<sequence>MAGVTISVLLLLCGYVASEPARFDGHKVLQIVPHSLQELQQVLALHDLYDLDMWRHPRKGNHSMDVYVEPEKLEPVLGALKTIGAHVKVWIDDLQRLIDEEKSSNKRSFQLPYTSQGRNQGFNHEAYHRYSSIVQYLRDVVTATQSMSTVNASITTMGYSSEGREINVIKVFRGDGVSRPSIFIDGGIHAREWIAPATVLYFINQLVYGDEFDFAPQLLDKFDWYFAPLLNPDGYEYSHTTYRLWRKNRVEQGRNCFGTDLNRNFGYEWNPAVGGSTNVCSDVYSGSQPFSEKESQAVETFILNNRQNMMAYLTYHSYGQMWLYPWGYTSALPADWQDLDAAAKVGTSALSQLYGTNYVVGSSTNVLYSAAGGSDDWAKGGAGVKYSYTIELRDTGAHGFVLPVNQILPNNRESWRGLAEFALSLNTNRGTHRG</sequence>
<evidence type="ECO:0000256" key="11">
    <source>
        <dbReference type="PROSITE-ProRule" id="PRU01379"/>
    </source>
</evidence>
<dbReference type="GO" id="GO:0008270">
    <property type="term" value="F:zinc ion binding"/>
    <property type="evidence" value="ECO:0007669"/>
    <property type="project" value="InterPro"/>
</dbReference>
<dbReference type="GO" id="GO:0006508">
    <property type="term" value="P:proteolysis"/>
    <property type="evidence" value="ECO:0007669"/>
    <property type="project" value="UniProtKB-KW"/>
</dbReference>